<feature type="compositionally biased region" description="Basic and acidic residues" evidence="1">
    <location>
        <begin position="310"/>
        <end position="321"/>
    </location>
</feature>
<feature type="region of interest" description="Disordered" evidence="1">
    <location>
        <begin position="304"/>
        <end position="327"/>
    </location>
</feature>
<dbReference type="EMBL" id="JADBGQ010000096">
    <property type="protein sequence ID" value="KAG5373799.1"/>
    <property type="molecule type" value="Genomic_DNA"/>
</dbReference>
<dbReference type="Proteomes" id="UP000823674">
    <property type="component" value="Unassembled WGS sequence"/>
</dbReference>
<keyword evidence="3" id="KW-1185">Reference proteome</keyword>
<gene>
    <name evidence="2" type="primary">A09p038750.1_BraROA</name>
    <name evidence="2" type="ORF">IGI04_042886</name>
</gene>
<protein>
    <submittedName>
        <fullName evidence="2">Uncharacterized protein</fullName>
    </submittedName>
</protein>
<name>A0ABQ7KKP8_BRACM</name>
<evidence type="ECO:0000313" key="3">
    <source>
        <dbReference type="Proteomes" id="UP000823674"/>
    </source>
</evidence>
<accession>A0ABQ7KKP8</accession>
<sequence>MLGPQGRINFKFPRINMEVLKIIVKIGKNGISPFLCYDGLRAEDCDSIRFSRLRVARTRHLADSSRAQAYTLFRQCEFRFPQSHDLKTSVSWSKTWLRESGSWNLTKIRKMKAQRSWTSELVAGRDPGEARLKWVIRMDHGRTKYRSGEDKGSKLDTVYNSWAMHVGKLPGLYGLSHSTGSAGDQLNSAGLSVQVMGSWAGSGQWPGHVGDPGVPMGWLALGIEPGAWAIRVGLFGLVQEWIGKPRASGNCLRRMDDRNSFPKVKTALRRKVCGMAVSWKCKGSYERPCGRFSPRMNTSYASPVSWEHTQIPKREGRRPDFPHNGMNSLEGGCSVETGFMEVPWKGSGVRPMNGSYKYRRSNSFGTSSKPWRRVRPVLSGMDHKYGAGCTSSKRRTDRLRWDMVPWPLIRQKDVGQCMSRRIGRWMQCKIFVWTTWAREVRWTRELLRLKETCSTLLEVNVIPWWPFKTSEHMQCSCWSKGDATWLVHEWACDQMDQLGLSVSQGSWNLTKIRQMQAQRSWTSELVAGRDPGEARLKWVIRMDHGRTKYRSGNRPKDLEELKKIKEASWTQCITAGRCSQLPELDGLDHSAGSSGDQLHSAGLSVQVRGSWAGSGQWPGHVGDPGVPMGWLALGIEPGAWAIRVGLFGLVQEWIGKPRASGNCLRRMNDRNSFPKAKTALRREVCGRASPVSWEHTQIPRRKGRRPDFPHNGMNSLEGGCSVKTGFMEVPWKGSGVRPMNGSYQYMRYVIRIDRGGQILVDLTHPCGMEVRGHSLDSDPCWIMYMRNHVGCKVQFIWNQQKAVEASKASTKRQGPQVWGRCVYLKKAVCNLIFGKDG</sequence>
<evidence type="ECO:0000256" key="1">
    <source>
        <dbReference type="SAM" id="MobiDB-lite"/>
    </source>
</evidence>
<feature type="region of interest" description="Disordered" evidence="1">
    <location>
        <begin position="695"/>
        <end position="714"/>
    </location>
</feature>
<organism evidence="2 3">
    <name type="scientific">Brassica rapa subsp. trilocularis</name>
    <dbReference type="NCBI Taxonomy" id="1813537"/>
    <lineage>
        <taxon>Eukaryota</taxon>
        <taxon>Viridiplantae</taxon>
        <taxon>Streptophyta</taxon>
        <taxon>Embryophyta</taxon>
        <taxon>Tracheophyta</taxon>
        <taxon>Spermatophyta</taxon>
        <taxon>Magnoliopsida</taxon>
        <taxon>eudicotyledons</taxon>
        <taxon>Gunneridae</taxon>
        <taxon>Pentapetalae</taxon>
        <taxon>rosids</taxon>
        <taxon>malvids</taxon>
        <taxon>Brassicales</taxon>
        <taxon>Brassicaceae</taxon>
        <taxon>Brassiceae</taxon>
        <taxon>Brassica</taxon>
    </lineage>
</organism>
<evidence type="ECO:0000313" key="2">
    <source>
        <dbReference type="EMBL" id="KAG5373799.1"/>
    </source>
</evidence>
<proteinExistence type="predicted"/>
<comment type="caution">
    <text evidence="2">The sequence shown here is derived from an EMBL/GenBank/DDBJ whole genome shotgun (WGS) entry which is preliminary data.</text>
</comment>
<reference evidence="2 3" key="1">
    <citation type="submission" date="2021-03" db="EMBL/GenBank/DDBJ databases">
        <authorList>
            <person name="King G.J."/>
            <person name="Bancroft I."/>
            <person name="Baten A."/>
            <person name="Bloomfield J."/>
            <person name="Borpatragohain P."/>
            <person name="He Z."/>
            <person name="Irish N."/>
            <person name="Irwin J."/>
            <person name="Liu K."/>
            <person name="Mauleon R.P."/>
            <person name="Moore J."/>
            <person name="Morris R."/>
            <person name="Ostergaard L."/>
            <person name="Wang B."/>
            <person name="Wells R."/>
        </authorList>
    </citation>
    <scope>NUCLEOTIDE SEQUENCE [LARGE SCALE GENOMIC DNA]</scope>
    <source>
        <strain evidence="2">R-o-18</strain>
        <tissue evidence="2">Leaf</tissue>
    </source>
</reference>